<accession>A0A4Y2AYJ2</accession>
<feature type="chain" id="PRO_5021393113" evidence="1">
    <location>
        <begin position="20"/>
        <end position="111"/>
    </location>
</feature>
<dbReference type="EMBL" id="BGPR01000036">
    <property type="protein sequence ID" value="GBL84259.1"/>
    <property type="molecule type" value="Genomic_DNA"/>
</dbReference>
<sequence length="111" mass="12340">MHSSVIFLFVLSLVVVVFAEKDSNGRRRRGPPNNPANIMFPACKPFVDAMEKSGEDLFEADQIGHRACKEENSEDCISTDAMKVRCSVPDPPSEECMVQLTDFLQGNTCNE</sequence>
<keyword evidence="3" id="KW-1185">Reference proteome</keyword>
<feature type="signal peptide" evidence="1">
    <location>
        <begin position="1"/>
        <end position="19"/>
    </location>
</feature>
<protein>
    <submittedName>
        <fullName evidence="2">Uncharacterized protein</fullName>
    </submittedName>
</protein>
<reference evidence="2 3" key="1">
    <citation type="journal article" date="2019" name="Sci. Rep.">
        <title>Orb-weaving spider Araneus ventricosus genome elucidates the spidroin gene catalogue.</title>
        <authorList>
            <person name="Kono N."/>
            <person name="Nakamura H."/>
            <person name="Ohtoshi R."/>
            <person name="Moran D.A.P."/>
            <person name="Shinohara A."/>
            <person name="Yoshida Y."/>
            <person name="Fujiwara M."/>
            <person name="Mori M."/>
            <person name="Tomita M."/>
            <person name="Arakawa K."/>
        </authorList>
    </citation>
    <scope>NUCLEOTIDE SEQUENCE [LARGE SCALE GENOMIC DNA]</scope>
</reference>
<comment type="caution">
    <text evidence="2">The sequence shown here is derived from an EMBL/GenBank/DDBJ whole genome shotgun (WGS) entry which is preliminary data.</text>
</comment>
<name>A0A4Y2AYJ2_ARAVE</name>
<evidence type="ECO:0000313" key="2">
    <source>
        <dbReference type="EMBL" id="GBL84259.1"/>
    </source>
</evidence>
<dbReference type="AlphaFoldDB" id="A0A4Y2AYJ2"/>
<proteinExistence type="predicted"/>
<dbReference type="OrthoDB" id="6435125at2759"/>
<dbReference type="Proteomes" id="UP000499080">
    <property type="component" value="Unassembled WGS sequence"/>
</dbReference>
<evidence type="ECO:0000256" key="1">
    <source>
        <dbReference type="SAM" id="SignalP"/>
    </source>
</evidence>
<gene>
    <name evidence="2" type="ORF">AVEN_118647_1</name>
</gene>
<evidence type="ECO:0000313" key="3">
    <source>
        <dbReference type="Proteomes" id="UP000499080"/>
    </source>
</evidence>
<keyword evidence="1" id="KW-0732">Signal</keyword>
<organism evidence="2 3">
    <name type="scientific">Araneus ventricosus</name>
    <name type="common">Orbweaver spider</name>
    <name type="synonym">Epeira ventricosa</name>
    <dbReference type="NCBI Taxonomy" id="182803"/>
    <lineage>
        <taxon>Eukaryota</taxon>
        <taxon>Metazoa</taxon>
        <taxon>Ecdysozoa</taxon>
        <taxon>Arthropoda</taxon>
        <taxon>Chelicerata</taxon>
        <taxon>Arachnida</taxon>
        <taxon>Araneae</taxon>
        <taxon>Araneomorphae</taxon>
        <taxon>Entelegynae</taxon>
        <taxon>Araneoidea</taxon>
        <taxon>Araneidae</taxon>
        <taxon>Araneus</taxon>
    </lineage>
</organism>